<dbReference type="Pfam" id="PF03798">
    <property type="entry name" value="TRAM_LAG1_CLN8"/>
    <property type="match status" value="1"/>
</dbReference>
<proteinExistence type="predicted"/>
<dbReference type="PANTHER" id="PTHR12560:SF58">
    <property type="entry name" value="CERAMIDE SYNTHASE 1"/>
    <property type="match status" value="1"/>
</dbReference>
<evidence type="ECO:0000256" key="4">
    <source>
        <dbReference type="ARBA" id="ARBA00022692"/>
    </source>
</evidence>
<keyword evidence="5 8" id="KW-1133">Transmembrane helix</keyword>
<dbReference type="SMART" id="SM00724">
    <property type="entry name" value="TLC"/>
    <property type="match status" value="1"/>
</dbReference>
<evidence type="ECO:0000256" key="8">
    <source>
        <dbReference type="SAM" id="Phobius"/>
    </source>
</evidence>
<dbReference type="GeneID" id="100378290"/>
<organism evidence="10 11">
    <name type="scientific">Saccoglossus kowalevskii</name>
    <name type="common">Acorn worm</name>
    <dbReference type="NCBI Taxonomy" id="10224"/>
    <lineage>
        <taxon>Eukaryota</taxon>
        <taxon>Metazoa</taxon>
        <taxon>Hemichordata</taxon>
        <taxon>Enteropneusta</taxon>
        <taxon>Harrimaniidae</taxon>
        <taxon>Saccoglossus</taxon>
    </lineage>
</organism>
<feature type="transmembrane region" description="Helical" evidence="8">
    <location>
        <begin position="264"/>
        <end position="291"/>
    </location>
</feature>
<reference evidence="11" key="1">
    <citation type="submission" date="2025-08" db="UniProtKB">
        <authorList>
            <consortium name="RefSeq"/>
        </authorList>
    </citation>
    <scope>IDENTIFICATION</scope>
    <source>
        <tissue evidence="11">Testes</tissue>
    </source>
</reference>
<dbReference type="RefSeq" id="XP_002739762.1">
    <property type="nucleotide sequence ID" value="XM_002739716.1"/>
</dbReference>
<feature type="transmembrane region" description="Helical" evidence="8">
    <location>
        <begin position="232"/>
        <end position="252"/>
    </location>
</feature>
<evidence type="ECO:0000313" key="10">
    <source>
        <dbReference type="Proteomes" id="UP000694865"/>
    </source>
</evidence>
<evidence type="ECO:0000256" key="5">
    <source>
        <dbReference type="ARBA" id="ARBA00022989"/>
    </source>
</evidence>
<dbReference type="PANTHER" id="PTHR12560">
    <property type="entry name" value="LONGEVITY ASSURANCE FACTOR 1 LAG1"/>
    <property type="match status" value="1"/>
</dbReference>
<keyword evidence="4 7" id="KW-0812">Transmembrane</keyword>
<evidence type="ECO:0000256" key="6">
    <source>
        <dbReference type="ARBA" id="ARBA00023136"/>
    </source>
</evidence>
<protein>
    <submittedName>
        <fullName evidence="11">Ceramide synthase 1-like</fullName>
    </submittedName>
</protein>
<keyword evidence="10" id="KW-1185">Reference proteome</keyword>
<sequence length="337" mass="39233">MGEQVAVVLPMPGYYTLLTNVVPVQLNTFMKQPTDFDYFGQFSRYCHCTWVDVGLVTFFAVFWTVLRAGLTCYVFKPFLQSLKLADKESFTKASESFFKSMWYTLSWIYTTSIVFSERQTMFQDPASVFADWSNGMEIPLDIYILYVYQCGFYVHSIYATIYVDSIKSDFYLMIAHHILTIGLLTFSYAVRYHKIGVLVLFCHDVCDIFVESARIFLHTKTRNGKVYNTNEFIANIFFAGFVTSWVIARLYWYPLKVLYAAGKFYLPSMPFVTTFNVMLWILLLMNVYWFWTVSVMYAQECDVFDTKTRSDKNRIHQGDFLRNGVYGILPVSINGSA</sequence>
<evidence type="ECO:0000256" key="3">
    <source>
        <dbReference type="ARBA" id="ARBA00004991"/>
    </source>
</evidence>
<accession>A0ABM0GXV2</accession>
<dbReference type="Proteomes" id="UP000694865">
    <property type="component" value="Unplaced"/>
</dbReference>
<feature type="transmembrane region" description="Helical" evidence="8">
    <location>
        <begin position="142"/>
        <end position="163"/>
    </location>
</feature>
<feature type="transmembrane region" description="Helical" evidence="8">
    <location>
        <begin position="170"/>
        <end position="190"/>
    </location>
</feature>
<keyword evidence="6 7" id="KW-0472">Membrane</keyword>
<dbReference type="InterPro" id="IPR006634">
    <property type="entry name" value="TLC-dom"/>
</dbReference>
<evidence type="ECO:0000256" key="2">
    <source>
        <dbReference type="ARBA" id="ARBA00004760"/>
    </source>
</evidence>
<gene>
    <name evidence="11" type="primary">LOC100378290</name>
</gene>
<evidence type="ECO:0000313" key="11">
    <source>
        <dbReference type="RefSeq" id="XP_002739762.1"/>
    </source>
</evidence>
<dbReference type="PROSITE" id="PS50922">
    <property type="entry name" value="TLC"/>
    <property type="match status" value="1"/>
</dbReference>
<comment type="pathway">
    <text evidence="3">Sphingolipid metabolism.</text>
</comment>
<name>A0ABM0GXV2_SACKO</name>
<evidence type="ECO:0000256" key="1">
    <source>
        <dbReference type="ARBA" id="ARBA00004141"/>
    </source>
</evidence>
<evidence type="ECO:0000259" key="9">
    <source>
        <dbReference type="PROSITE" id="PS50922"/>
    </source>
</evidence>
<comment type="subcellular location">
    <subcellularLocation>
        <location evidence="1">Membrane</location>
        <topology evidence="1">Multi-pass membrane protein</topology>
    </subcellularLocation>
</comment>
<dbReference type="InterPro" id="IPR016439">
    <property type="entry name" value="Lag1/Lac1-like"/>
</dbReference>
<evidence type="ECO:0000256" key="7">
    <source>
        <dbReference type="PROSITE-ProRule" id="PRU00205"/>
    </source>
</evidence>
<comment type="pathway">
    <text evidence="2">Lipid metabolism; sphingolipid metabolism.</text>
</comment>
<feature type="domain" description="TLC" evidence="9">
    <location>
        <begin position="97"/>
        <end position="302"/>
    </location>
</feature>
<feature type="transmembrane region" description="Helical" evidence="8">
    <location>
        <begin position="53"/>
        <end position="75"/>
    </location>
</feature>